<evidence type="ECO:0000256" key="1">
    <source>
        <dbReference type="SAM" id="Phobius"/>
    </source>
</evidence>
<dbReference type="EMBL" id="BAABKZ010000001">
    <property type="protein sequence ID" value="GAA5089394.1"/>
    <property type="molecule type" value="Genomic_DNA"/>
</dbReference>
<comment type="caution">
    <text evidence="2">The sequence shown here is derived from an EMBL/GenBank/DDBJ whole genome shotgun (WGS) entry which is preliminary data.</text>
</comment>
<sequence>MSLPPPGRATRAWRTRLAIAASVALLVVLPLVPGVVTSGSLLAFARLPVESIIVLLVLALLPSGSPLLNSAAPTRGPRGVWAWVRIVLATAFGLFVCLAIVLAGIDAGYEAALGVHFVPLDWPQLGDAYGVVAASIGAAPAATVAVAIVVVVTAVSAGLAWAALRVDASLRRHAGRGRAALAAATAAWIAIAAVAPPLGLADPPAAAASTGALGSAVSRTVSALHTRDLVARAIAEDPFADADEGRLLTALRGKHVVFAFIESYGRVALEDEDISVGVDDVLRRGQAALAARGYSARSAWLTSPTYGGASWLAHATLQTGMWIDSQTVYSEVVRSGRLTLSAAFAAAGWRTVSDVPSNTQDWSVGRDFYRFDTMLDATNVGYRGPSFGYARIPDQYTWKHFADGELADSPRPVMAEIDLVSSHTPWAPLPELVPWSGIGDGSVYDGQPERSRPASAVWEDPETVQRFYGLSIEYALGSLFSFLENVDDPDLVVVALGDHQPAAIVSGEDAARDVPITIIAEDPAVFAAIAGWEWEPGLRPGVASPTWRMDAFRDRFFTAFGEDR</sequence>
<organism evidence="2 3">
    <name type="scientific">Microbacterium yannicii</name>
    <dbReference type="NCBI Taxonomy" id="671622"/>
    <lineage>
        <taxon>Bacteria</taxon>
        <taxon>Bacillati</taxon>
        <taxon>Actinomycetota</taxon>
        <taxon>Actinomycetes</taxon>
        <taxon>Micrococcales</taxon>
        <taxon>Microbacteriaceae</taxon>
        <taxon>Microbacterium</taxon>
    </lineage>
</organism>
<dbReference type="Gene3D" id="3.40.720.10">
    <property type="entry name" value="Alkaline Phosphatase, subunit A"/>
    <property type="match status" value="1"/>
</dbReference>
<dbReference type="SUPFAM" id="SSF53649">
    <property type="entry name" value="Alkaline phosphatase-like"/>
    <property type="match status" value="1"/>
</dbReference>
<feature type="transmembrane region" description="Helical" evidence="1">
    <location>
        <begin position="129"/>
        <end position="159"/>
    </location>
</feature>
<evidence type="ECO:0008006" key="4">
    <source>
        <dbReference type="Google" id="ProtNLM"/>
    </source>
</evidence>
<reference evidence="3" key="1">
    <citation type="journal article" date="2019" name="Int. J. Syst. Evol. Microbiol.">
        <title>The Global Catalogue of Microorganisms (GCM) 10K type strain sequencing project: providing services to taxonomists for standard genome sequencing and annotation.</title>
        <authorList>
            <consortium name="The Broad Institute Genomics Platform"/>
            <consortium name="The Broad Institute Genome Sequencing Center for Infectious Disease"/>
            <person name="Wu L."/>
            <person name="Ma J."/>
        </authorList>
    </citation>
    <scope>NUCLEOTIDE SEQUENCE [LARGE SCALE GENOMIC DNA]</scope>
    <source>
        <strain evidence="3">JCM 18959</strain>
    </source>
</reference>
<proteinExistence type="predicted"/>
<accession>A0ABP9M146</accession>
<evidence type="ECO:0000313" key="2">
    <source>
        <dbReference type="EMBL" id="GAA5089394.1"/>
    </source>
</evidence>
<keyword evidence="1" id="KW-1133">Transmembrane helix</keyword>
<keyword evidence="1" id="KW-0472">Membrane</keyword>
<feature type="transmembrane region" description="Helical" evidence="1">
    <location>
        <begin position="179"/>
        <end position="200"/>
    </location>
</feature>
<gene>
    <name evidence="2" type="ORF">GCM10025760_13250</name>
</gene>
<name>A0ABP9M146_9MICO</name>
<dbReference type="RefSeq" id="WP_194413128.1">
    <property type="nucleotide sequence ID" value="NZ_BAABKZ010000001.1"/>
</dbReference>
<dbReference type="InterPro" id="IPR017850">
    <property type="entry name" value="Alkaline_phosphatase_core_sf"/>
</dbReference>
<keyword evidence="3" id="KW-1185">Reference proteome</keyword>
<feature type="transmembrane region" description="Helical" evidence="1">
    <location>
        <begin position="82"/>
        <end position="109"/>
    </location>
</feature>
<keyword evidence="1" id="KW-0812">Transmembrane</keyword>
<protein>
    <recommendedName>
        <fullName evidence="4">Sulfatase</fullName>
    </recommendedName>
</protein>
<feature type="transmembrane region" description="Helical" evidence="1">
    <location>
        <begin position="44"/>
        <end position="61"/>
    </location>
</feature>
<dbReference type="Proteomes" id="UP001501407">
    <property type="component" value="Unassembled WGS sequence"/>
</dbReference>
<evidence type="ECO:0000313" key="3">
    <source>
        <dbReference type="Proteomes" id="UP001501407"/>
    </source>
</evidence>